<dbReference type="EMBL" id="VSSQ01055248">
    <property type="protein sequence ID" value="MPN09162.1"/>
    <property type="molecule type" value="Genomic_DNA"/>
</dbReference>
<gene>
    <name evidence="1" type="primary">ybbA_2</name>
    <name evidence="1" type="ORF">SDC9_156450</name>
</gene>
<dbReference type="InterPro" id="IPR000801">
    <property type="entry name" value="Esterase-like"/>
</dbReference>
<dbReference type="InterPro" id="IPR029058">
    <property type="entry name" value="AB_hydrolase_fold"/>
</dbReference>
<dbReference type="PANTHER" id="PTHR48098">
    <property type="entry name" value="ENTEROCHELIN ESTERASE-RELATED"/>
    <property type="match status" value="1"/>
</dbReference>
<proteinExistence type="predicted"/>
<dbReference type="InterPro" id="IPR050583">
    <property type="entry name" value="Mycobacterial_A85_antigen"/>
</dbReference>
<sequence length="266" mass="30670">MIRKNINYPFYDGSKRKIRVLLPDGANKSATYPALYLFDGQNVFDPEDSYVGVTWEVREAIELLTDQGKLAPMVIIAIDHAEERRLNEYGPFSMKYKRRKIKGEGIRFAQFLVEELIPYLEKKLPLIPKASSRYLAGSSMGGLMTAYTVLAYPDFFAKAGIFSLCSWISKDEFSSFMDQHQVDSDLDFYVQVGGREGLDISTGKEQKKTSRTYLQDTLDFTEKLKEIGTKEDQILLRIGSDDWHSESCWKNYMPEFLQWLQGTQRK</sequence>
<name>A0A645F6L5_9ZZZZ</name>
<organism evidence="1">
    <name type="scientific">bioreactor metagenome</name>
    <dbReference type="NCBI Taxonomy" id="1076179"/>
    <lineage>
        <taxon>unclassified sequences</taxon>
        <taxon>metagenomes</taxon>
        <taxon>ecological metagenomes</taxon>
    </lineage>
</organism>
<reference evidence="1" key="1">
    <citation type="submission" date="2019-08" db="EMBL/GenBank/DDBJ databases">
        <authorList>
            <person name="Kucharzyk K."/>
            <person name="Murdoch R.W."/>
            <person name="Higgins S."/>
            <person name="Loffler F."/>
        </authorList>
    </citation>
    <scope>NUCLEOTIDE SEQUENCE</scope>
</reference>
<dbReference type="Gene3D" id="3.40.50.1820">
    <property type="entry name" value="alpha/beta hydrolase"/>
    <property type="match status" value="1"/>
</dbReference>
<evidence type="ECO:0000313" key="1">
    <source>
        <dbReference type="EMBL" id="MPN09162.1"/>
    </source>
</evidence>
<dbReference type="PANTHER" id="PTHR48098:SF6">
    <property type="entry name" value="FERRI-BACILLIBACTIN ESTERASE BESA"/>
    <property type="match status" value="1"/>
</dbReference>
<dbReference type="SUPFAM" id="SSF53474">
    <property type="entry name" value="alpha/beta-Hydrolases"/>
    <property type="match status" value="1"/>
</dbReference>
<dbReference type="Pfam" id="PF00756">
    <property type="entry name" value="Esterase"/>
    <property type="match status" value="1"/>
</dbReference>
<dbReference type="AlphaFoldDB" id="A0A645F6L5"/>
<evidence type="ECO:0008006" key="2">
    <source>
        <dbReference type="Google" id="ProtNLM"/>
    </source>
</evidence>
<protein>
    <recommendedName>
        <fullName evidence="2">Esterase</fullName>
    </recommendedName>
</protein>
<accession>A0A645F6L5</accession>
<comment type="caution">
    <text evidence="1">The sequence shown here is derived from an EMBL/GenBank/DDBJ whole genome shotgun (WGS) entry which is preliminary data.</text>
</comment>